<keyword evidence="3" id="KW-0503">Monooxygenase</keyword>
<dbReference type="PANTHER" id="PTHR40057:SF1">
    <property type="entry name" value="SLR1162 PROTEIN"/>
    <property type="match status" value="1"/>
</dbReference>
<accession>A0A8J7JEG1</accession>
<organism evidence="3 4">
    <name type="scientific">Geomesophilobacter sediminis</name>
    <dbReference type="NCBI Taxonomy" id="2798584"/>
    <lineage>
        <taxon>Bacteria</taxon>
        <taxon>Pseudomonadati</taxon>
        <taxon>Thermodesulfobacteriota</taxon>
        <taxon>Desulfuromonadia</taxon>
        <taxon>Geobacterales</taxon>
        <taxon>Geobacteraceae</taxon>
        <taxon>Geomesophilobacter</taxon>
    </lineage>
</organism>
<dbReference type="GO" id="GO:0004497">
    <property type="term" value="F:monooxygenase activity"/>
    <property type="evidence" value="ECO:0007669"/>
    <property type="project" value="UniProtKB-KW"/>
</dbReference>
<evidence type="ECO:0000313" key="4">
    <source>
        <dbReference type="Proteomes" id="UP000636888"/>
    </source>
</evidence>
<name>A0A8J7JEG1_9BACT</name>
<gene>
    <name evidence="3" type="ORF">JFN93_06925</name>
</gene>
<dbReference type="PANTHER" id="PTHR40057">
    <property type="entry name" value="SLR1162 PROTEIN"/>
    <property type="match status" value="1"/>
</dbReference>
<keyword evidence="1" id="KW-0812">Transmembrane</keyword>
<dbReference type="RefSeq" id="WP_199383284.1">
    <property type="nucleotide sequence ID" value="NZ_JAEMHM010000005.1"/>
</dbReference>
<evidence type="ECO:0000259" key="2">
    <source>
        <dbReference type="Pfam" id="PF03992"/>
    </source>
</evidence>
<comment type="caution">
    <text evidence="3">The sequence shown here is derived from an EMBL/GenBank/DDBJ whole genome shotgun (WGS) entry which is preliminary data.</text>
</comment>
<keyword evidence="4" id="KW-1185">Reference proteome</keyword>
<dbReference type="Pfam" id="PF03992">
    <property type="entry name" value="ABM"/>
    <property type="match status" value="1"/>
</dbReference>
<feature type="transmembrane region" description="Helical" evidence="1">
    <location>
        <begin position="158"/>
        <end position="179"/>
    </location>
</feature>
<dbReference type="InterPro" id="IPR011008">
    <property type="entry name" value="Dimeric_a/b-barrel"/>
</dbReference>
<reference evidence="3" key="1">
    <citation type="submission" date="2020-12" db="EMBL/GenBank/DDBJ databases">
        <title>Geomonas sp. Red875, isolated from river sediment.</title>
        <authorList>
            <person name="Xu Z."/>
            <person name="Zhang Z."/>
            <person name="Masuda Y."/>
            <person name="Itoh H."/>
            <person name="Senoo K."/>
        </authorList>
    </citation>
    <scope>NUCLEOTIDE SEQUENCE</scope>
    <source>
        <strain evidence="3">Red875</strain>
    </source>
</reference>
<keyword evidence="3" id="KW-0560">Oxidoreductase</keyword>
<evidence type="ECO:0000256" key="1">
    <source>
        <dbReference type="SAM" id="Phobius"/>
    </source>
</evidence>
<dbReference type="Proteomes" id="UP000636888">
    <property type="component" value="Unassembled WGS sequence"/>
</dbReference>
<dbReference type="SUPFAM" id="SSF54909">
    <property type="entry name" value="Dimeric alpha+beta barrel"/>
    <property type="match status" value="1"/>
</dbReference>
<dbReference type="InterPro" id="IPR007138">
    <property type="entry name" value="ABM_dom"/>
</dbReference>
<keyword evidence="1" id="KW-1133">Transmembrane helix</keyword>
<feature type="domain" description="ABM" evidence="2">
    <location>
        <begin position="13"/>
        <end position="89"/>
    </location>
</feature>
<feature type="transmembrane region" description="Helical" evidence="1">
    <location>
        <begin position="127"/>
        <end position="146"/>
    </location>
</feature>
<dbReference type="InterPro" id="IPR038762">
    <property type="entry name" value="ABM_predict"/>
</dbReference>
<keyword evidence="1" id="KW-0472">Membrane</keyword>
<sequence>MENVSQAKGAEPVAVLTLRTVKRGNEEKFEAALHDFISESLHSEGQLGVHVIRPPTGSDSREYGIVRRFISREARDNFYRSELFKKWEEKIAPMTEGSPVRQELTGLEAWFSLPGREATVTPPRWKMALATVVGVYPTSMLVPWLLQPLIGKLPPLLQAFFIAAGIVVILTWAVMPLLVKLLERWLLPREEA</sequence>
<evidence type="ECO:0000313" key="3">
    <source>
        <dbReference type="EMBL" id="MBJ6724434.1"/>
    </source>
</evidence>
<dbReference type="EMBL" id="JAEMHM010000005">
    <property type="protein sequence ID" value="MBJ6724434.1"/>
    <property type="molecule type" value="Genomic_DNA"/>
</dbReference>
<proteinExistence type="predicted"/>
<dbReference type="AlphaFoldDB" id="A0A8J7JEG1"/>
<dbReference type="Gene3D" id="3.30.70.100">
    <property type="match status" value="1"/>
</dbReference>
<protein>
    <submittedName>
        <fullName evidence="3">Antibiotic biosynthesis monooxygenase</fullName>
    </submittedName>
</protein>